<dbReference type="InterPro" id="IPR036259">
    <property type="entry name" value="MFS_trans_sf"/>
</dbReference>
<dbReference type="PRINTS" id="PR01988">
    <property type="entry name" value="EXPORTERBACE"/>
</dbReference>
<feature type="transmembrane region" description="Helical" evidence="7">
    <location>
        <begin position="220"/>
        <end position="241"/>
    </location>
</feature>
<dbReference type="CDD" id="cd06173">
    <property type="entry name" value="MFS_MefA_like"/>
    <property type="match status" value="1"/>
</dbReference>
<feature type="transmembrane region" description="Helical" evidence="7">
    <location>
        <begin position="253"/>
        <end position="274"/>
    </location>
</feature>
<feature type="transmembrane region" description="Helical" evidence="7">
    <location>
        <begin position="281"/>
        <end position="299"/>
    </location>
</feature>
<evidence type="ECO:0000313" key="10">
    <source>
        <dbReference type="Proteomes" id="UP000830055"/>
    </source>
</evidence>
<feature type="transmembrane region" description="Helical" evidence="7">
    <location>
        <begin position="104"/>
        <end position="131"/>
    </location>
</feature>
<evidence type="ECO:0000313" key="9">
    <source>
        <dbReference type="EMBL" id="BDD88089.1"/>
    </source>
</evidence>
<dbReference type="SUPFAM" id="SSF103473">
    <property type="entry name" value="MFS general substrate transporter"/>
    <property type="match status" value="1"/>
</dbReference>
<dbReference type="InterPro" id="IPR010290">
    <property type="entry name" value="TM_effector"/>
</dbReference>
<reference evidence="9 10" key="1">
    <citation type="submission" date="2022-01" db="EMBL/GenBank/DDBJ databases">
        <title>Desulfofustis limnae sp. nov., a novel mesophilic sulfate-reducing bacterium isolated from marsh soil.</title>
        <authorList>
            <person name="Watanabe M."/>
            <person name="Takahashi A."/>
            <person name="Kojima H."/>
            <person name="Fukui M."/>
        </authorList>
    </citation>
    <scope>NUCLEOTIDE SEQUENCE [LARGE SCALE GENOMIC DNA]</scope>
    <source>
        <strain evidence="9 10">PPLL</strain>
    </source>
</reference>
<feature type="domain" description="Major facilitator superfamily (MFS) profile" evidence="8">
    <location>
        <begin position="1"/>
        <end position="393"/>
    </location>
</feature>
<dbReference type="EMBL" id="AP025516">
    <property type="protein sequence ID" value="BDD88089.1"/>
    <property type="molecule type" value="Genomic_DNA"/>
</dbReference>
<keyword evidence="6 7" id="KW-0472">Membrane</keyword>
<evidence type="ECO:0000256" key="7">
    <source>
        <dbReference type="SAM" id="Phobius"/>
    </source>
</evidence>
<dbReference type="Gene3D" id="1.20.1250.20">
    <property type="entry name" value="MFS general substrate transporter like domains"/>
    <property type="match status" value="1"/>
</dbReference>
<keyword evidence="4 7" id="KW-0812">Transmembrane</keyword>
<gene>
    <name evidence="9" type="ORF">DPPLL_24540</name>
</gene>
<dbReference type="PANTHER" id="PTHR23513:SF6">
    <property type="entry name" value="MAJOR FACILITATOR SUPERFAMILY ASSOCIATED DOMAIN-CONTAINING PROTEIN"/>
    <property type="match status" value="1"/>
</dbReference>
<dbReference type="InterPro" id="IPR022324">
    <property type="entry name" value="Bacilysin_exporter_BacE_put"/>
</dbReference>
<proteinExistence type="predicted"/>
<keyword evidence="10" id="KW-1185">Reference proteome</keyword>
<evidence type="ECO:0000256" key="6">
    <source>
        <dbReference type="ARBA" id="ARBA00023136"/>
    </source>
</evidence>
<protein>
    <submittedName>
        <fullName evidence="9">MFS transporter</fullName>
    </submittedName>
</protein>
<feature type="transmembrane region" description="Helical" evidence="7">
    <location>
        <begin position="75"/>
        <end position="97"/>
    </location>
</feature>
<dbReference type="RefSeq" id="WP_284151479.1">
    <property type="nucleotide sequence ID" value="NZ_AP025516.1"/>
</dbReference>
<accession>A0ABM7WAZ0</accession>
<evidence type="ECO:0000259" key="8">
    <source>
        <dbReference type="PROSITE" id="PS50850"/>
    </source>
</evidence>
<evidence type="ECO:0000256" key="1">
    <source>
        <dbReference type="ARBA" id="ARBA00004651"/>
    </source>
</evidence>
<feature type="transmembrane region" description="Helical" evidence="7">
    <location>
        <begin position="340"/>
        <end position="363"/>
    </location>
</feature>
<dbReference type="InterPro" id="IPR020846">
    <property type="entry name" value="MFS_dom"/>
</dbReference>
<keyword evidence="2" id="KW-0813">Transport</keyword>
<sequence>MLQLVRTHIDYRWFFIGQVVSQLGDRIHSLALLWLVYSWSGSAAAVGGVMVATSLPGVLFSPLAGSLCDRVSKRTLMIAADLIRFVTVMLLALTAWTGWLNYPILIGATIVISLAGATFNPAALALIPALVPHRLLTQANAMNQLSGSGSAVLGPLFGSLLIAAIGVPLAFFGNGLSFLTSWFCVSRIKIEEPPVAASSLWQDMRDGFSAVVGNQLIKSLLPPIAVVNFFFAAVVVVIPVLAEGVFQRGSTGLGILMSTFGGGMLVGTLLLSLIRSVPRGPVLITAFLLMGSAFLLVGLSTTFTIALAALFTAGCCLTSINILLIVLFQTILPSEFRGKVMALVSATALSLQPIAYGLTGIALELLSPSLVLISSGLVIAGSGCYLWFCRPLRTIQP</sequence>
<feature type="transmembrane region" description="Helical" evidence="7">
    <location>
        <begin position="31"/>
        <end position="55"/>
    </location>
</feature>
<feature type="transmembrane region" description="Helical" evidence="7">
    <location>
        <begin position="369"/>
        <end position="388"/>
    </location>
</feature>
<feature type="transmembrane region" description="Helical" evidence="7">
    <location>
        <begin position="305"/>
        <end position="328"/>
    </location>
</feature>
<dbReference type="Proteomes" id="UP000830055">
    <property type="component" value="Chromosome"/>
</dbReference>
<keyword evidence="5 7" id="KW-1133">Transmembrane helix</keyword>
<name>A0ABM7WAZ0_9BACT</name>
<dbReference type="PROSITE" id="PS50850">
    <property type="entry name" value="MFS"/>
    <property type="match status" value="1"/>
</dbReference>
<evidence type="ECO:0000256" key="5">
    <source>
        <dbReference type="ARBA" id="ARBA00022989"/>
    </source>
</evidence>
<evidence type="ECO:0000256" key="3">
    <source>
        <dbReference type="ARBA" id="ARBA00022475"/>
    </source>
</evidence>
<keyword evidence="3" id="KW-1003">Cell membrane</keyword>
<evidence type="ECO:0000256" key="4">
    <source>
        <dbReference type="ARBA" id="ARBA00022692"/>
    </source>
</evidence>
<comment type="subcellular location">
    <subcellularLocation>
        <location evidence="1">Cell membrane</location>
        <topology evidence="1">Multi-pass membrane protein</topology>
    </subcellularLocation>
</comment>
<organism evidence="9 10">
    <name type="scientific">Desulfofustis limnaeus</name>
    <dbReference type="NCBI Taxonomy" id="2740163"/>
    <lineage>
        <taxon>Bacteria</taxon>
        <taxon>Pseudomonadati</taxon>
        <taxon>Thermodesulfobacteriota</taxon>
        <taxon>Desulfobulbia</taxon>
        <taxon>Desulfobulbales</taxon>
        <taxon>Desulfocapsaceae</taxon>
        <taxon>Desulfofustis</taxon>
    </lineage>
</organism>
<dbReference type="PANTHER" id="PTHR23513">
    <property type="entry name" value="INTEGRAL MEMBRANE EFFLUX PROTEIN-RELATED"/>
    <property type="match status" value="1"/>
</dbReference>
<feature type="transmembrane region" description="Helical" evidence="7">
    <location>
        <begin position="151"/>
        <end position="172"/>
    </location>
</feature>
<dbReference type="Pfam" id="PF05977">
    <property type="entry name" value="MFS_3"/>
    <property type="match status" value="1"/>
</dbReference>
<evidence type="ECO:0000256" key="2">
    <source>
        <dbReference type="ARBA" id="ARBA00022448"/>
    </source>
</evidence>